<feature type="signal peptide" evidence="1">
    <location>
        <begin position="1"/>
        <end position="21"/>
    </location>
</feature>
<accession>A0A3B7MVX5</accession>
<evidence type="ECO:0000313" key="3">
    <source>
        <dbReference type="Proteomes" id="UP000263900"/>
    </source>
</evidence>
<evidence type="ECO:0000313" key="2">
    <source>
        <dbReference type="EMBL" id="AXY77156.1"/>
    </source>
</evidence>
<feature type="chain" id="PRO_5017812043" evidence="1">
    <location>
        <begin position="22"/>
        <end position="208"/>
    </location>
</feature>
<organism evidence="2 3">
    <name type="scientific">Paraflavitalea soli</name>
    <dbReference type="NCBI Taxonomy" id="2315862"/>
    <lineage>
        <taxon>Bacteria</taxon>
        <taxon>Pseudomonadati</taxon>
        <taxon>Bacteroidota</taxon>
        <taxon>Chitinophagia</taxon>
        <taxon>Chitinophagales</taxon>
        <taxon>Chitinophagaceae</taxon>
        <taxon>Paraflavitalea</taxon>
    </lineage>
</organism>
<dbReference type="OrthoDB" id="945117at2"/>
<name>A0A3B7MVX5_9BACT</name>
<dbReference type="Gene3D" id="2.40.160.20">
    <property type="match status" value="1"/>
</dbReference>
<keyword evidence="1" id="KW-0732">Signal</keyword>
<sequence>MKRQTLLLLAIIISSTATLTAQVQKGDVLLGATMGVYYGNSSGNNSGSSSNSNLSPRIGFGLGHNSVVGFRTNFGYQTSKSETSSNRLSATSIGGGLYWRHYMPIKKQIGWYIEANGGISFRKEVNKNDVGDKNKATATEYSVGAIPGIYYQPLPKLLLTVNFGGAGYSYTKNKYEGNPTSRYSNVYFNLMSSFTFGVDFILGKRNSG</sequence>
<dbReference type="Proteomes" id="UP000263900">
    <property type="component" value="Chromosome"/>
</dbReference>
<gene>
    <name evidence="2" type="ORF">D3H65_25645</name>
</gene>
<keyword evidence="3" id="KW-1185">Reference proteome</keyword>
<dbReference type="RefSeq" id="WP_119053032.1">
    <property type="nucleotide sequence ID" value="NZ_CP032157.1"/>
</dbReference>
<reference evidence="2 3" key="1">
    <citation type="submission" date="2018-09" db="EMBL/GenBank/DDBJ databases">
        <title>Genome sequencing of strain 6GH32-13.</title>
        <authorList>
            <person name="Weon H.-Y."/>
            <person name="Heo J."/>
            <person name="Kwon S.-W."/>
        </authorList>
    </citation>
    <scope>NUCLEOTIDE SEQUENCE [LARGE SCALE GENOMIC DNA]</scope>
    <source>
        <strain evidence="2 3">5GH32-13</strain>
    </source>
</reference>
<protein>
    <submittedName>
        <fullName evidence="2">Uncharacterized protein</fullName>
    </submittedName>
</protein>
<dbReference type="AlphaFoldDB" id="A0A3B7MVX5"/>
<dbReference type="KEGG" id="pseg:D3H65_25645"/>
<dbReference type="EMBL" id="CP032157">
    <property type="protein sequence ID" value="AXY77156.1"/>
    <property type="molecule type" value="Genomic_DNA"/>
</dbReference>
<evidence type="ECO:0000256" key="1">
    <source>
        <dbReference type="SAM" id="SignalP"/>
    </source>
</evidence>
<proteinExistence type="predicted"/>